<keyword evidence="4" id="KW-1185">Reference proteome</keyword>
<dbReference type="Proteomes" id="UP001157974">
    <property type="component" value="Unassembled WGS sequence"/>
</dbReference>
<dbReference type="SUPFAM" id="SSF51445">
    <property type="entry name" value="(Trans)glycosidases"/>
    <property type="match status" value="1"/>
</dbReference>
<reference evidence="3 4" key="1">
    <citation type="journal article" date="2023" name="Nat. Commun.">
        <title>Origin of minicircular mitochondrial genomes in red algae.</title>
        <authorList>
            <person name="Lee Y."/>
            <person name="Cho C.H."/>
            <person name="Lee Y.M."/>
            <person name="Park S.I."/>
            <person name="Yang J.H."/>
            <person name="West J.A."/>
            <person name="Bhattacharya D."/>
            <person name="Yoon H.S."/>
        </authorList>
    </citation>
    <scope>NUCLEOTIDE SEQUENCE [LARGE SCALE GENOMIC DNA]</scope>
    <source>
        <strain evidence="3 4">CCMP1338</strain>
        <tissue evidence="3">Whole cell</tissue>
    </source>
</reference>
<dbReference type="Gene3D" id="2.60.120.1200">
    <property type="match status" value="1"/>
</dbReference>
<evidence type="ECO:0000256" key="2">
    <source>
        <dbReference type="SAM" id="SignalP"/>
    </source>
</evidence>
<dbReference type="AlphaFoldDB" id="A0AAV8UI10"/>
<gene>
    <name evidence="3" type="ORF">NDN08_000131</name>
</gene>
<sequence length="586" mass="66439">MDVARNMKAVGVLLVVLTALIRGALSQRLYYVNVRADFGTTLNTGGVETFSRRQFVNGHGTFKPDLDVVPQKLLDYLTTDLQVSFSRSSRGPFKGTSLPPTTSLSKVRTDGRKNLSIKDDYRLRFVSEQRVVTDDPKTIPEITKNEQTESRAITYAGFFFKYFYNNEFVPPKYYECFNEPMGKAQALKKKGESQTEFIERISRLCTRLCREVRKHVPETRTGGPANEFVRPSFNDFEMFKNRIKIWMDTSARGGCQRFVSEHVYNIGGSYAEANLDLIGTYTSWLNDGGKPDKYLVSEMGHSDDIQLSVNALATRQRGFIIMQNLSGKPARVKFNFPHGMDKLKRWTRRRLRISDEKPTNEEKRQNILVGGNLMWKIAGKRAKAGGTLTLPDTIRLDQYETTVFQVTFDKDSRDLRSVKRSRHFAKSVENSRNLKPDFPAPIEKDQKVHYFFDDLPTSSRGVVAIRIAHSRPLGKVDKPKVWINNVLVPSESFSADVAGGYRKFSDGSYYGVFIVYYDLEDFTKGKRAKVSVSYPDNGGWSVSVVLEVDQCSGSSCCVLGHRKNSRACKPNNDNGNRRPMPTPVPT</sequence>
<dbReference type="EMBL" id="JAMWBK010000013">
    <property type="protein sequence ID" value="KAJ8900832.1"/>
    <property type="molecule type" value="Genomic_DNA"/>
</dbReference>
<accession>A0AAV8UI10</accession>
<keyword evidence="2" id="KW-0732">Signal</keyword>
<comment type="caution">
    <text evidence="3">The sequence shown here is derived from an EMBL/GenBank/DDBJ whole genome shotgun (WGS) entry which is preliminary data.</text>
</comment>
<dbReference type="Gene3D" id="3.20.20.80">
    <property type="entry name" value="Glycosidases"/>
    <property type="match status" value="1"/>
</dbReference>
<evidence type="ECO:0000256" key="1">
    <source>
        <dbReference type="SAM" id="MobiDB-lite"/>
    </source>
</evidence>
<evidence type="ECO:0000313" key="3">
    <source>
        <dbReference type="EMBL" id="KAJ8900832.1"/>
    </source>
</evidence>
<proteinExistence type="predicted"/>
<dbReference type="InterPro" id="IPR017853">
    <property type="entry name" value="GH"/>
</dbReference>
<evidence type="ECO:0000313" key="4">
    <source>
        <dbReference type="Proteomes" id="UP001157974"/>
    </source>
</evidence>
<feature type="region of interest" description="Disordered" evidence="1">
    <location>
        <begin position="567"/>
        <end position="586"/>
    </location>
</feature>
<feature type="chain" id="PRO_5043900063" evidence="2">
    <location>
        <begin position="27"/>
        <end position="586"/>
    </location>
</feature>
<protein>
    <submittedName>
        <fullName evidence="3">Uncharacterized protein</fullName>
    </submittedName>
</protein>
<name>A0AAV8UI10_9RHOD</name>
<feature type="signal peptide" evidence="2">
    <location>
        <begin position="1"/>
        <end position="26"/>
    </location>
</feature>
<organism evidence="3 4">
    <name type="scientific">Rhodosorus marinus</name>
    <dbReference type="NCBI Taxonomy" id="101924"/>
    <lineage>
        <taxon>Eukaryota</taxon>
        <taxon>Rhodophyta</taxon>
        <taxon>Stylonematophyceae</taxon>
        <taxon>Stylonematales</taxon>
        <taxon>Stylonemataceae</taxon>
        <taxon>Rhodosorus</taxon>
    </lineage>
</organism>